<keyword evidence="2" id="KW-0349">Heme</keyword>
<reference evidence="4" key="1">
    <citation type="journal article" date="2019" name="Int. J. Syst. Evol. Microbiol.">
        <title>The Global Catalogue of Microorganisms (GCM) 10K type strain sequencing project: providing services to taxonomists for standard genome sequencing and annotation.</title>
        <authorList>
            <consortium name="The Broad Institute Genomics Platform"/>
            <consortium name="The Broad Institute Genome Sequencing Center for Infectious Disease"/>
            <person name="Wu L."/>
            <person name="Ma J."/>
        </authorList>
    </citation>
    <scope>NUCLEOTIDE SEQUENCE [LARGE SCALE GENOMIC DNA]</scope>
    <source>
        <strain evidence="4">JCM 18081</strain>
    </source>
</reference>
<keyword evidence="2" id="KW-0479">Metal-binding</keyword>
<sequence>MAAGSMIDLADQWKVHPRHFWLRGLRPAASVRFDESLGKWDVYGYAEAWQILNDPGTFSSDTKRLYDSESVNEHKEGNLIQMDGVEHRTLRKLVSRVFTPAMVSGLEPRVRALTHELLDQAAGGDGIELVNDLAYPLPVIVIAELLGVPSADRHLFKEWVTVMLEDTAQISLVDRGEEAERESRDLIEKWQPMFDYVRDHVIDRRRQPRDDLISQLVGAEVEGKRLSDQEVVTFAVLLFVAGHVSTTMLLGNTVLCLDAQPDWAVKVRKDRSLVPGALEESVRLFSPFPAIARSTTREVTLGGERVPADQMVMVWLAAANRDGDRFAEPHVFDPTRDPNPHLGFGRGVHFCLGAPLARLEGRVALNVLMDRFPVLHTTPGDPPVFLPSPDMTGVRRLPLYTG</sequence>
<proteinExistence type="inferred from homology"/>
<protein>
    <submittedName>
        <fullName evidence="3">Cytochrome P450</fullName>
    </submittedName>
</protein>
<dbReference type="PANTHER" id="PTHR46696:SF4">
    <property type="entry name" value="BIOTIN BIOSYNTHESIS CYTOCHROME P450"/>
    <property type="match status" value="1"/>
</dbReference>
<comment type="caution">
    <text evidence="3">The sequence shown here is derived from an EMBL/GenBank/DDBJ whole genome shotgun (WGS) entry which is preliminary data.</text>
</comment>
<evidence type="ECO:0000313" key="4">
    <source>
        <dbReference type="Proteomes" id="UP001501265"/>
    </source>
</evidence>
<dbReference type="Proteomes" id="UP001501265">
    <property type="component" value="Unassembled WGS sequence"/>
</dbReference>
<comment type="similarity">
    <text evidence="1 2">Belongs to the cytochrome P450 family.</text>
</comment>
<keyword evidence="2" id="KW-0408">Iron</keyword>
<gene>
    <name evidence="3" type="ORF">GCM10023220_68080</name>
</gene>
<name>A0ABP9D283_9ACTN</name>
<dbReference type="PROSITE" id="PS00086">
    <property type="entry name" value="CYTOCHROME_P450"/>
    <property type="match status" value="1"/>
</dbReference>
<dbReference type="PRINTS" id="PR00359">
    <property type="entry name" value="BP450"/>
</dbReference>
<dbReference type="Gene3D" id="1.10.630.10">
    <property type="entry name" value="Cytochrome P450"/>
    <property type="match status" value="1"/>
</dbReference>
<dbReference type="RefSeq" id="WP_345624562.1">
    <property type="nucleotide sequence ID" value="NZ_BAABIG010000090.1"/>
</dbReference>
<dbReference type="Pfam" id="PF00067">
    <property type="entry name" value="p450"/>
    <property type="match status" value="1"/>
</dbReference>
<evidence type="ECO:0000256" key="2">
    <source>
        <dbReference type="RuleBase" id="RU000461"/>
    </source>
</evidence>
<dbReference type="InterPro" id="IPR017972">
    <property type="entry name" value="Cyt_P450_CS"/>
</dbReference>
<dbReference type="InterPro" id="IPR036396">
    <property type="entry name" value="Cyt_P450_sf"/>
</dbReference>
<evidence type="ECO:0000313" key="3">
    <source>
        <dbReference type="EMBL" id="GAA4824667.1"/>
    </source>
</evidence>
<evidence type="ECO:0000256" key="1">
    <source>
        <dbReference type="ARBA" id="ARBA00010617"/>
    </source>
</evidence>
<dbReference type="InterPro" id="IPR001128">
    <property type="entry name" value="Cyt_P450"/>
</dbReference>
<dbReference type="SUPFAM" id="SSF48264">
    <property type="entry name" value="Cytochrome P450"/>
    <property type="match status" value="1"/>
</dbReference>
<organism evidence="3 4">
    <name type="scientific">Streptomyces ziwulingensis</name>
    <dbReference type="NCBI Taxonomy" id="1045501"/>
    <lineage>
        <taxon>Bacteria</taxon>
        <taxon>Bacillati</taxon>
        <taxon>Actinomycetota</taxon>
        <taxon>Actinomycetes</taxon>
        <taxon>Kitasatosporales</taxon>
        <taxon>Streptomycetaceae</taxon>
        <taxon>Streptomyces</taxon>
    </lineage>
</organism>
<dbReference type="PANTHER" id="PTHR46696">
    <property type="entry name" value="P450, PUTATIVE (EUROFUNG)-RELATED"/>
    <property type="match status" value="1"/>
</dbReference>
<keyword evidence="2" id="KW-0560">Oxidoreductase</keyword>
<keyword evidence="2" id="KW-0503">Monooxygenase</keyword>
<dbReference type="EMBL" id="BAABIG010000090">
    <property type="protein sequence ID" value="GAA4824667.1"/>
    <property type="molecule type" value="Genomic_DNA"/>
</dbReference>
<dbReference type="CDD" id="cd11032">
    <property type="entry name" value="P450_EryK-like"/>
    <property type="match status" value="1"/>
</dbReference>
<keyword evidence="4" id="KW-1185">Reference proteome</keyword>
<accession>A0ABP9D283</accession>
<dbReference type="InterPro" id="IPR002397">
    <property type="entry name" value="Cyt_P450_B"/>
</dbReference>